<feature type="non-terminal residue" evidence="1">
    <location>
        <position position="1"/>
    </location>
</feature>
<accession>A0ABY2HHL8</accession>
<comment type="caution">
    <text evidence="1">The sequence shown here is derived from an EMBL/GenBank/DDBJ whole genome shotgun (WGS) entry which is preliminary data.</text>
</comment>
<dbReference type="Proteomes" id="UP001642720">
    <property type="component" value="Unassembled WGS sequence"/>
</dbReference>
<dbReference type="GeneID" id="300572876"/>
<evidence type="ECO:0000313" key="1">
    <source>
        <dbReference type="EMBL" id="TFB07152.1"/>
    </source>
</evidence>
<dbReference type="RefSeq" id="XP_073563353.1">
    <property type="nucleotide sequence ID" value="XM_073698426.1"/>
</dbReference>
<organism evidence="1 2">
    <name type="scientific">Trichoderma ghanense</name>
    <dbReference type="NCBI Taxonomy" id="65468"/>
    <lineage>
        <taxon>Eukaryota</taxon>
        <taxon>Fungi</taxon>
        <taxon>Dikarya</taxon>
        <taxon>Ascomycota</taxon>
        <taxon>Pezizomycotina</taxon>
        <taxon>Sordariomycetes</taxon>
        <taxon>Hypocreomycetidae</taxon>
        <taxon>Hypocreales</taxon>
        <taxon>Hypocreaceae</taxon>
        <taxon>Trichoderma</taxon>
    </lineage>
</organism>
<keyword evidence="2" id="KW-1185">Reference proteome</keyword>
<dbReference type="EMBL" id="PPTA01000001">
    <property type="protein sequence ID" value="TFB07152.1"/>
    <property type="molecule type" value="Genomic_DNA"/>
</dbReference>
<evidence type="ECO:0000313" key="2">
    <source>
        <dbReference type="Proteomes" id="UP001642720"/>
    </source>
</evidence>
<gene>
    <name evidence="1" type="ORF">CCMA1212_000985</name>
</gene>
<sequence length="79" mass="9259">PSSYCSKQDPRKSKLHLGHLLNRSREPFPSPYYSFEPAKLRRQPSLLHLSPTFSPTVRGWCLIARIVRGRVAFRKQSWH</sequence>
<protein>
    <submittedName>
        <fullName evidence="1">Uncharacterized protein</fullName>
    </submittedName>
</protein>
<proteinExistence type="predicted"/>
<reference evidence="1 2" key="1">
    <citation type="submission" date="2018-01" db="EMBL/GenBank/DDBJ databases">
        <title>Genome characterization of the sugarcane-associated fungus Trichoderma ghanense CCMA-1212 and their application in lignocelulose bioconversion.</title>
        <authorList>
            <person name="Steindorff A.S."/>
            <person name="Mendes T.D."/>
            <person name="Vilela E.S.D."/>
            <person name="Rodrigues D.S."/>
            <person name="Formighieri E.F."/>
            <person name="Melo I.S."/>
            <person name="Favaro L.C.L."/>
        </authorList>
    </citation>
    <scope>NUCLEOTIDE SEQUENCE [LARGE SCALE GENOMIC DNA]</scope>
    <source>
        <strain evidence="1 2">CCMA-1212</strain>
    </source>
</reference>
<name>A0ABY2HHL8_9HYPO</name>